<proteinExistence type="predicted"/>
<dbReference type="EMBL" id="KP136319">
    <property type="protein sequence ID" value="AJF96829.1"/>
    <property type="molecule type" value="Genomic_DNA"/>
</dbReference>
<organism evidence="2 3">
    <name type="scientific">Pandoravirus inopinatum</name>
    <dbReference type="NCBI Taxonomy" id="1605721"/>
    <lineage>
        <taxon>Viruses</taxon>
        <taxon>Pandoravirus</taxon>
    </lineage>
</organism>
<protein>
    <submittedName>
        <fullName evidence="2">Uncharacterized protein</fullName>
    </submittedName>
</protein>
<evidence type="ECO:0000256" key="1">
    <source>
        <dbReference type="SAM" id="MobiDB-lite"/>
    </source>
</evidence>
<feature type="region of interest" description="Disordered" evidence="1">
    <location>
        <begin position="83"/>
        <end position="107"/>
    </location>
</feature>
<evidence type="ECO:0000313" key="3">
    <source>
        <dbReference type="Proteomes" id="UP000202511"/>
    </source>
</evidence>
<feature type="compositionally biased region" description="Basic and acidic residues" evidence="1">
    <location>
        <begin position="97"/>
        <end position="107"/>
    </location>
</feature>
<name>A0A0B5J065_9VIRU</name>
<dbReference type="GeneID" id="23461746"/>
<accession>A0A0B5J065</accession>
<dbReference type="Proteomes" id="UP000202511">
    <property type="component" value="Segment"/>
</dbReference>
<reference evidence="2 3" key="1">
    <citation type="journal article" date="2015" name="Parasitol. Res.">
        <title>Viruses in close associations with free-living amoebae.</title>
        <authorList>
            <person name="Scheid P."/>
        </authorList>
    </citation>
    <scope>NUCLEOTIDE SEQUENCE [LARGE SCALE GENOMIC DNA]</scope>
    <source>
        <strain evidence="2">KlaHel</strain>
    </source>
</reference>
<feature type="region of interest" description="Disordered" evidence="1">
    <location>
        <begin position="51"/>
        <end position="71"/>
    </location>
</feature>
<sequence>MSLGGGIVREQPPWHTVKRIAPGPWAFETEPGSLGQTVRRQQGFLFFLKQIGGGAPKPGGHDGWPGLRQQDMDVGPVAWQTAGDRAKGCLRGPPRAKGRDWRARETL</sequence>
<dbReference type="RefSeq" id="YP_009119064.1">
    <property type="nucleotide sequence ID" value="NC_026440.1"/>
</dbReference>
<dbReference type="KEGG" id="vg:23461746"/>
<feature type="compositionally biased region" description="Gly residues" evidence="1">
    <location>
        <begin position="51"/>
        <end position="63"/>
    </location>
</feature>
<evidence type="ECO:0000313" key="2">
    <source>
        <dbReference type="EMBL" id="AJF96829.1"/>
    </source>
</evidence>